<dbReference type="PANTHER" id="PTHR46481:SF10">
    <property type="entry name" value="ZINC FINGER BED DOMAIN-CONTAINING PROTEIN 39"/>
    <property type="match status" value="1"/>
</dbReference>
<evidence type="ECO:0008006" key="8">
    <source>
        <dbReference type="Google" id="ProtNLM"/>
    </source>
</evidence>
<evidence type="ECO:0000313" key="6">
    <source>
        <dbReference type="EMBL" id="TKA70942.1"/>
    </source>
</evidence>
<protein>
    <recommendedName>
        <fullName evidence="8">HAT C-terminal dimerisation domain-containing protein</fullName>
    </recommendedName>
</protein>
<dbReference type="OrthoDB" id="3944016at2759"/>
<evidence type="ECO:0000256" key="1">
    <source>
        <dbReference type="ARBA" id="ARBA00004123"/>
    </source>
</evidence>
<name>A0A4U0X3J9_9PEZI</name>
<reference evidence="6 7" key="1">
    <citation type="submission" date="2017-03" db="EMBL/GenBank/DDBJ databases">
        <title>Genomes of endolithic fungi from Antarctica.</title>
        <authorList>
            <person name="Coleine C."/>
            <person name="Masonjones S."/>
            <person name="Stajich J.E."/>
        </authorList>
    </citation>
    <scope>NUCLEOTIDE SEQUENCE [LARGE SCALE GENOMIC DNA]</scope>
    <source>
        <strain evidence="6 7">CCFEE 5184</strain>
    </source>
</reference>
<keyword evidence="2" id="KW-0479">Metal-binding</keyword>
<dbReference type="EMBL" id="NAJQ01000375">
    <property type="protein sequence ID" value="TKA70942.1"/>
    <property type="molecule type" value="Genomic_DNA"/>
</dbReference>
<evidence type="ECO:0000313" key="7">
    <source>
        <dbReference type="Proteomes" id="UP000309340"/>
    </source>
</evidence>
<dbReference type="AlphaFoldDB" id="A0A4U0X3J9"/>
<evidence type="ECO:0000256" key="2">
    <source>
        <dbReference type="ARBA" id="ARBA00022723"/>
    </source>
</evidence>
<keyword evidence="5" id="KW-0539">Nucleus</keyword>
<comment type="subcellular location">
    <subcellularLocation>
        <location evidence="1">Nucleus</location>
    </subcellularLocation>
</comment>
<dbReference type="SUPFAM" id="SSF53098">
    <property type="entry name" value="Ribonuclease H-like"/>
    <property type="match status" value="1"/>
</dbReference>
<keyword evidence="4" id="KW-0862">Zinc</keyword>
<sequence length="257" mass="29002">MDLLGIIAHFIDEDWKHQNTLLALSPTRGSHTGENMSEQLLHVINDYQLGNNIEFYAADNAYNNDTAIRLLGDLDVNLHKQRLRCAAHIINLVCKAILVGVDVDCLQDACNNANALAEDEDTVDKAITTFRATVRDDKAALAAWHRKGPVGKLHNLVLHVKSSPARRHLFENKQKEVDPELPVYKLVVNGGIRWNSTYDMIARALKLKDALELYQYAFRHDADNPIDKDELTPDDWLELRQPTTRSTRCSMAKPLSA</sequence>
<evidence type="ECO:0000256" key="4">
    <source>
        <dbReference type="ARBA" id="ARBA00022833"/>
    </source>
</evidence>
<evidence type="ECO:0000256" key="5">
    <source>
        <dbReference type="ARBA" id="ARBA00023242"/>
    </source>
</evidence>
<keyword evidence="7" id="KW-1185">Reference proteome</keyword>
<dbReference type="GO" id="GO:0005634">
    <property type="term" value="C:nucleus"/>
    <property type="evidence" value="ECO:0007669"/>
    <property type="project" value="UniProtKB-SubCell"/>
</dbReference>
<dbReference type="InterPro" id="IPR012337">
    <property type="entry name" value="RNaseH-like_sf"/>
</dbReference>
<comment type="caution">
    <text evidence="6">The sequence shown here is derived from an EMBL/GenBank/DDBJ whole genome shotgun (WGS) entry which is preliminary data.</text>
</comment>
<dbReference type="PANTHER" id="PTHR46481">
    <property type="entry name" value="ZINC FINGER BED DOMAIN-CONTAINING PROTEIN 4"/>
    <property type="match status" value="1"/>
</dbReference>
<accession>A0A4U0X3J9</accession>
<evidence type="ECO:0000256" key="3">
    <source>
        <dbReference type="ARBA" id="ARBA00022771"/>
    </source>
</evidence>
<proteinExistence type="predicted"/>
<keyword evidence="3" id="KW-0863">Zinc-finger</keyword>
<gene>
    <name evidence="6" type="ORF">B0A55_10806</name>
</gene>
<dbReference type="GO" id="GO:0008270">
    <property type="term" value="F:zinc ion binding"/>
    <property type="evidence" value="ECO:0007669"/>
    <property type="project" value="UniProtKB-KW"/>
</dbReference>
<dbReference type="Proteomes" id="UP000309340">
    <property type="component" value="Unassembled WGS sequence"/>
</dbReference>
<dbReference type="InterPro" id="IPR052035">
    <property type="entry name" value="ZnF_BED_domain_contain"/>
</dbReference>
<organism evidence="6 7">
    <name type="scientific">Friedmanniomyces simplex</name>
    <dbReference type="NCBI Taxonomy" id="329884"/>
    <lineage>
        <taxon>Eukaryota</taxon>
        <taxon>Fungi</taxon>
        <taxon>Dikarya</taxon>
        <taxon>Ascomycota</taxon>
        <taxon>Pezizomycotina</taxon>
        <taxon>Dothideomycetes</taxon>
        <taxon>Dothideomycetidae</taxon>
        <taxon>Mycosphaerellales</taxon>
        <taxon>Teratosphaeriaceae</taxon>
        <taxon>Friedmanniomyces</taxon>
    </lineage>
</organism>